<protein>
    <recommendedName>
        <fullName evidence="2">LiaF transmembrane domain-containing protein</fullName>
    </recommendedName>
</protein>
<organism evidence="3 4">
    <name type="scientific">Rhodanobacter glycinis</name>
    <dbReference type="NCBI Taxonomy" id="582702"/>
    <lineage>
        <taxon>Bacteria</taxon>
        <taxon>Pseudomonadati</taxon>
        <taxon>Pseudomonadota</taxon>
        <taxon>Gammaproteobacteria</taxon>
        <taxon>Lysobacterales</taxon>
        <taxon>Rhodanobacteraceae</taxon>
        <taxon>Rhodanobacter</taxon>
    </lineage>
</organism>
<keyword evidence="1" id="KW-0812">Transmembrane</keyword>
<evidence type="ECO:0000259" key="2">
    <source>
        <dbReference type="Pfam" id="PF22570"/>
    </source>
</evidence>
<gene>
    <name evidence="3" type="ORF">CS053_08100</name>
</gene>
<evidence type="ECO:0000313" key="4">
    <source>
        <dbReference type="Proteomes" id="UP000321807"/>
    </source>
</evidence>
<evidence type="ECO:0000313" key="3">
    <source>
        <dbReference type="EMBL" id="QEE24463.1"/>
    </source>
</evidence>
<feature type="transmembrane region" description="Helical" evidence="1">
    <location>
        <begin position="77"/>
        <end position="96"/>
    </location>
</feature>
<reference evidence="3 4" key="1">
    <citation type="submission" date="2019-08" db="EMBL/GenBank/DDBJ databases">
        <title>Complete genome sequence of Rhodanobacter glycinis strain T01E-68 isolated from tomato root.</title>
        <authorList>
            <person name="Weon H.-Y."/>
            <person name="Lee S.A."/>
        </authorList>
    </citation>
    <scope>NUCLEOTIDE SEQUENCE [LARGE SCALE GENOMIC DNA]</scope>
    <source>
        <strain evidence="3 4">T01E-68</strain>
    </source>
</reference>
<keyword evidence="1" id="KW-0472">Membrane</keyword>
<name>A0A5B9DWU1_9GAMM</name>
<dbReference type="RefSeq" id="WP_147627059.1">
    <property type="nucleotide sequence ID" value="NZ_CP042807.1"/>
</dbReference>
<evidence type="ECO:0000256" key="1">
    <source>
        <dbReference type="SAM" id="Phobius"/>
    </source>
</evidence>
<proteinExistence type="predicted"/>
<dbReference type="Pfam" id="PF22570">
    <property type="entry name" value="LiaF-TM"/>
    <property type="match status" value="1"/>
</dbReference>
<feature type="transmembrane region" description="Helical" evidence="1">
    <location>
        <begin position="20"/>
        <end position="41"/>
    </location>
</feature>
<keyword evidence="1" id="KW-1133">Transmembrane helix</keyword>
<dbReference type="KEGG" id="rgl:CS053_08100"/>
<dbReference type="InterPro" id="IPR054331">
    <property type="entry name" value="LiaF_TM"/>
</dbReference>
<dbReference type="Proteomes" id="UP000321807">
    <property type="component" value="Chromosome"/>
</dbReference>
<feature type="transmembrane region" description="Helical" evidence="1">
    <location>
        <begin position="47"/>
        <end position="65"/>
    </location>
</feature>
<feature type="transmembrane region" description="Helical" evidence="1">
    <location>
        <begin position="102"/>
        <end position="119"/>
    </location>
</feature>
<dbReference type="AlphaFoldDB" id="A0A5B9DWU1"/>
<feature type="domain" description="LiaF transmembrane" evidence="2">
    <location>
        <begin position="20"/>
        <end position="122"/>
    </location>
</feature>
<sequence>MTGDESESVHRYHHYRVIPALLVIALGVFFLLGNLGIDFPFFTWTHWWAWFILLGAAWPLSDAWARYRRLGKVDSLVLRELLTTAVIAMVALMFILQLSWQQWWPIFVIYGGLCMLVRDPRRRDRVRVR</sequence>
<accession>A0A5B9DWU1</accession>
<dbReference type="EMBL" id="CP042807">
    <property type="protein sequence ID" value="QEE24463.1"/>
    <property type="molecule type" value="Genomic_DNA"/>
</dbReference>